<feature type="non-terminal residue" evidence="1">
    <location>
        <position position="162"/>
    </location>
</feature>
<gene>
    <name evidence="1" type="ORF">FOZ63_011707</name>
</gene>
<protein>
    <submittedName>
        <fullName evidence="1">Uncharacterized protein</fullName>
    </submittedName>
</protein>
<organism evidence="1 2">
    <name type="scientific">Perkinsus olseni</name>
    <name type="common">Perkinsus atlanticus</name>
    <dbReference type="NCBI Taxonomy" id="32597"/>
    <lineage>
        <taxon>Eukaryota</taxon>
        <taxon>Sar</taxon>
        <taxon>Alveolata</taxon>
        <taxon>Perkinsozoa</taxon>
        <taxon>Perkinsea</taxon>
        <taxon>Perkinsida</taxon>
        <taxon>Perkinsidae</taxon>
        <taxon>Perkinsus</taxon>
    </lineage>
</organism>
<keyword evidence="2" id="KW-1185">Reference proteome</keyword>
<proteinExistence type="predicted"/>
<dbReference type="Proteomes" id="UP000553632">
    <property type="component" value="Unassembled WGS sequence"/>
</dbReference>
<evidence type="ECO:0000313" key="1">
    <source>
        <dbReference type="EMBL" id="KAF4707186.1"/>
    </source>
</evidence>
<feature type="non-terminal residue" evidence="1">
    <location>
        <position position="1"/>
    </location>
</feature>
<dbReference type="EMBL" id="JABANO010033251">
    <property type="protein sequence ID" value="KAF4707186.1"/>
    <property type="molecule type" value="Genomic_DNA"/>
</dbReference>
<name>A0A7J6QHR6_PEROL</name>
<accession>A0A7J6QHR6</accession>
<evidence type="ECO:0000313" key="2">
    <source>
        <dbReference type="Proteomes" id="UP000553632"/>
    </source>
</evidence>
<comment type="caution">
    <text evidence="1">The sequence shown here is derived from an EMBL/GenBank/DDBJ whole genome shotgun (WGS) entry which is preliminary data.</text>
</comment>
<reference evidence="1 2" key="1">
    <citation type="submission" date="2020-04" db="EMBL/GenBank/DDBJ databases">
        <title>Perkinsus olseni comparative genomics.</title>
        <authorList>
            <person name="Bogema D.R."/>
        </authorList>
    </citation>
    <scope>NUCLEOTIDE SEQUENCE [LARGE SCALE GENOMIC DNA]</scope>
    <source>
        <strain evidence="1 2">ATCC PRA-207</strain>
    </source>
</reference>
<sequence length="162" mass="17813">ATQAGKGVISFIAEMKKTENDFTVQSESLFFPAHPLPPQKLSSPLMIANRAADLIYLTLVLLHTTVFCLTSQKQKSSLTPDPSKLEYRLAEPSDILIADKENPTAGLFVAVDPKDHVVVGSAEFGLVENESPEEVYITAGDLKKEWELPGLPAKMLKKLLEY</sequence>
<dbReference type="AlphaFoldDB" id="A0A7J6QHR6"/>